<dbReference type="AlphaFoldDB" id="A0A176YEC8"/>
<dbReference type="RefSeq" id="WP_063681180.1">
    <property type="nucleotide sequence ID" value="NZ_LUUB01000093.1"/>
</dbReference>
<dbReference type="GeneID" id="32579970"/>
<sequence length="114" mass="12923">MRTKEKAKKGATKGGGKHEFIVLNLTKEKLKGHVLWESSGDEIKIDVNGLESGKGSLRKRSYPSSGNRVYWRSSERDRESELNCWHGYAHAIVTISDYGIRVLATDTSPDTWKW</sequence>
<dbReference type="EMBL" id="LUUB01000093">
    <property type="protein sequence ID" value="OAF02803.1"/>
    <property type="molecule type" value="Genomic_DNA"/>
</dbReference>
<proteinExistence type="predicted"/>
<accession>A0A176YEC8</accession>
<protein>
    <submittedName>
        <fullName evidence="1">Uncharacterized protein</fullName>
    </submittedName>
</protein>
<gene>
    <name evidence="1" type="ORF">AYJ54_25720</name>
</gene>
<evidence type="ECO:0000313" key="2">
    <source>
        <dbReference type="Proteomes" id="UP000076959"/>
    </source>
</evidence>
<dbReference type="Proteomes" id="UP000076959">
    <property type="component" value="Unassembled WGS sequence"/>
</dbReference>
<evidence type="ECO:0000313" key="1">
    <source>
        <dbReference type="EMBL" id="OAF02803.1"/>
    </source>
</evidence>
<dbReference type="OrthoDB" id="8238364at2"/>
<reference evidence="1 2" key="1">
    <citation type="submission" date="2016-03" db="EMBL/GenBank/DDBJ databases">
        <title>Draft Genome Sequence of the Strain BR 10245 (Bradyrhizobium sp.) isolated from nodules of Centrolobium paraense.</title>
        <authorList>
            <person name="Simoes-Araujo J.L.Sr."/>
            <person name="Barauna A.C."/>
            <person name="Silva K."/>
            <person name="Zilli J.E."/>
        </authorList>
    </citation>
    <scope>NUCLEOTIDE SEQUENCE [LARGE SCALE GENOMIC DNA]</scope>
    <source>
        <strain evidence="1 2">BR 10245</strain>
    </source>
</reference>
<organism evidence="1 2">
    <name type="scientific">Bradyrhizobium centrolobii</name>
    <dbReference type="NCBI Taxonomy" id="1505087"/>
    <lineage>
        <taxon>Bacteria</taxon>
        <taxon>Pseudomonadati</taxon>
        <taxon>Pseudomonadota</taxon>
        <taxon>Alphaproteobacteria</taxon>
        <taxon>Hyphomicrobiales</taxon>
        <taxon>Nitrobacteraceae</taxon>
        <taxon>Bradyrhizobium</taxon>
    </lineage>
</organism>
<name>A0A176YEC8_9BRAD</name>
<comment type="caution">
    <text evidence="1">The sequence shown here is derived from an EMBL/GenBank/DDBJ whole genome shotgun (WGS) entry which is preliminary data.</text>
</comment>
<keyword evidence="2" id="KW-1185">Reference proteome</keyword>
<dbReference type="STRING" id="1505087.AYJ54_25720"/>